<dbReference type="EMBL" id="CAJEWN010000076">
    <property type="protein sequence ID" value="CAD2159771.1"/>
    <property type="molecule type" value="Genomic_DNA"/>
</dbReference>
<organism evidence="3 4">
    <name type="scientific">Meloidogyne enterolobii</name>
    <name type="common">Root-knot nematode worm</name>
    <name type="synonym">Meloidogyne mayaguensis</name>
    <dbReference type="NCBI Taxonomy" id="390850"/>
    <lineage>
        <taxon>Eukaryota</taxon>
        <taxon>Metazoa</taxon>
        <taxon>Ecdysozoa</taxon>
        <taxon>Nematoda</taxon>
        <taxon>Chromadorea</taxon>
        <taxon>Rhabditida</taxon>
        <taxon>Tylenchina</taxon>
        <taxon>Tylenchomorpha</taxon>
        <taxon>Tylenchoidea</taxon>
        <taxon>Meloidogynidae</taxon>
        <taxon>Meloidogyninae</taxon>
        <taxon>Meloidogyne</taxon>
    </lineage>
</organism>
<evidence type="ECO:0000313" key="4">
    <source>
        <dbReference type="Proteomes" id="UP000580250"/>
    </source>
</evidence>
<evidence type="ECO:0000313" key="3">
    <source>
        <dbReference type="EMBL" id="CAD2159771.1"/>
    </source>
</evidence>
<evidence type="ECO:0000256" key="2">
    <source>
        <dbReference type="SAM" id="Phobius"/>
    </source>
</evidence>
<proteinExistence type="predicted"/>
<keyword evidence="2" id="KW-0472">Membrane</keyword>
<comment type="caution">
    <text evidence="3">The sequence shown here is derived from an EMBL/GenBank/DDBJ whole genome shotgun (WGS) entry which is preliminary data.</text>
</comment>
<dbReference type="Proteomes" id="UP000580250">
    <property type="component" value="Unassembled WGS sequence"/>
</dbReference>
<evidence type="ECO:0000256" key="1">
    <source>
        <dbReference type="SAM" id="MobiDB-lite"/>
    </source>
</evidence>
<accession>A0A6V7UJQ6</accession>
<keyword evidence="2" id="KW-1133">Transmembrane helix</keyword>
<dbReference type="AlphaFoldDB" id="A0A6V7UJQ6"/>
<feature type="region of interest" description="Disordered" evidence="1">
    <location>
        <begin position="1"/>
        <end position="27"/>
    </location>
</feature>
<feature type="transmembrane region" description="Helical" evidence="2">
    <location>
        <begin position="72"/>
        <end position="98"/>
    </location>
</feature>
<feature type="compositionally biased region" description="Polar residues" evidence="1">
    <location>
        <begin position="16"/>
        <end position="27"/>
    </location>
</feature>
<keyword evidence="2" id="KW-0812">Transmembrane</keyword>
<sequence length="134" mass="15155">MRSLLVSGRNGDVNRTGGSSNGKQTVNNRSVASQTGIEHLERTCNCRTLRRVVREKGRKRCKFCGCCRQHPFFFAALFLIFVVFVATIVFIIVMFFAIGAKFDRIHSHLNGRNGLKDSIKKLTTYVNNLNTNKN</sequence>
<reference evidence="3 4" key="1">
    <citation type="submission" date="2020-08" db="EMBL/GenBank/DDBJ databases">
        <authorList>
            <person name="Koutsovoulos G."/>
            <person name="Danchin GJ E."/>
        </authorList>
    </citation>
    <scope>NUCLEOTIDE SEQUENCE [LARGE SCALE GENOMIC DNA]</scope>
</reference>
<gene>
    <name evidence="3" type="ORF">MENT_LOCUS13882</name>
</gene>
<protein>
    <submittedName>
        <fullName evidence="3">Uncharacterized protein</fullName>
    </submittedName>
</protein>
<name>A0A6V7UJQ6_MELEN</name>